<evidence type="ECO:0000313" key="2">
    <source>
        <dbReference type="EMBL" id="VEN54256.1"/>
    </source>
</evidence>
<dbReference type="AlphaFoldDB" id="A0A653D4I0"/>
<dbReference type="GO" id="GO:0005737">
    <property type="term" value="C:cytoplasm"/>
    <property type="evidence" value="ECO:0007669"/>
    <property type="project" value="TreeGrafter"/>
</dbReference>
<accession>A0A653D4I0</accession>
<evidence type="ECO:0000259" key="1">
    <source>
        <dbReference type="Pfam" id="PF25556"/>
    </source>
</evidence>
<keyword evidence="3" id="KW-1185">Reference proteome</keyword>
<dbReference type="Proteomes" id="UP000410492">
    <property type="component" value="Unassembled WGS sequence"/>
</dbReference>
<evidence type="ECO:0000313" key="3">
    <source>
        <dbReference type="Proteomes" id="UP000410492"/>
    </source>
</evidence>
<dbReference type="PANTHER" id="PTHR46088">
    <property type="entry name" value="TUBULIN--TYROSINE LIGASE-LIKE PROTEIN 12"/>
    <property type="match status" value="1"/>
</dbReference>
<dbReference type="PANTHER" id="PTHR46088:SF1">
    <property type="entry name" value="TUBULIN--TYROSINE LIGASE-LIKE PROTEIN 12"/>
    <property type="match status" value="1"/>
</dbReference>
<dbReference type="OrthoDB" id="60477at2759"/>
<sequence length="597" mass="70166">MGHISNFNCFLNLHKDQLLASGVPEHFWNTLHQKLVNQIFDAGEVLQILKVNSENREEHEPIWILQALSYIDEQDPRHIYLTDHAWTFRPDEIEWRLSQNSGLRQRLKKLFDLNDDLSEDELTVNISKNIWKFANHYSIANAEDIEEQLPIWYIMDEVGSAVAHSDSPNCRMVPFFYMNDEITYSLLFPIESIEEEDFLTRDYAEGITDPSRRPAILLHWTPTDFEDTSLTPDLPGPAYFLQGHVEESMPVVSEKVTTKKDVYKVYTEYEMVRQYLTDNRFTLVDTEQDADILWYTQHFKDFEGLSKNSPEKFVNQFPFEYVITVKDLLCITCRRNQDSMQWLPTSYNLITEIANFVAYYQHRQKGDLENYWIVKPYNLARGLDIHITDNLSHILKLSLTGPKIAQKYISNPVLFYRPECNGKVKFDIRYVLLLKSVEPPDAYVYKKFFLRFANKPFEMKDFNDYQKHFTVMNYNAHANLLHLKCDDFLVEWSKQYPEHEWKFIEVKIIAMLKDILVSATSVDPPCGFGKSPQSRALYAADIMLEIDEKGGFVPRILEINFTPDCQRACTYYKDFYNDIFNLLFLDCTSDAFLSLNN</sequence>
<name>A0A653D4I0_CALMS</name>
<dbReference type="PROSITE" id="PS51221">
    <property type="entry name" value="TTL"/>
    <property type="match status" value="1"/>
</dbReference>
<gene>
    <name evidence="2" type="ORF">CALMAC_LOCUS13782</name>
</gene>
<protein>
    <recommendedName>
        <fullName evidence="1">Tubulin--tyrosine ligase-like protein 12 SET-like domain-containing protein</fullName>
    </recommendedName>
</protein>
<proteinExistence type="predicted"/>
<dbReference type="Pfam" id="PF25556">
    <property type="entry name" value="SET_TTL"/>
    <property type="match status" value="1"/>
</dbReference>
<reference evidence="2 3" key="1">
    <citation type="submission" date="2019-01" db="EMBL/GenBank/DDBJ databases">
        <authorList>
            <person name="Sayadi A."/>
        </authorList>
    </citation>
    <scope>NUCLEOTIDE SEQUENCE [LARGE SCALE GENOMIC DNA]</scope>
</reference>
<dbReference type="InterPro" id="IPR027749">
    <property type="entry name" value="TTLL12"/>
</dbReference>
<dbReference type="EMBL" id="CAACVG010009806">
    <property type="protein sequence ID" value="VEN54256.1"/>
    <property type="molecule type" value="Genomic_DNA"/>
</dbReference>
<dbReference type="InterPro" id="IPR004344">
    <property type="entry name" value="TTL/TTLL_fam"/>
</dbReference>
<dbReference type="Pfam" id="PF03133">
    <property type="entry name" value="TTL"/>
    <property type="match status" value="1"/>
</dbReference>
<feature type="domain" description="Tubulin--tyrosine ligase-like protein 12 SET-like" evidence="1">
    <location>
        <begin position="70"/>
        <end position="224"/>
    </location>
</feature>
<dbReference type="InterPro" id="IPR057954">
    <property type="entry name" value="SET_TTL12"/>
</dbReference>
<dbReference type="Gene3D" id="3.30.470.20">
    <property type="entry name" value="ATP-grasp fold, B domain"/>
    <property type="match status" value="1"/>
</dbReference>
<organism evidence="2 3">
    <name type="scientific">Callosobruchus maculatus</name>
    <name type="common">Southern cowpea weevil</name>
    <name type="synonym">Pulse bruchid</name>
    <dbReference type="NCBI Taxonomy" id="64391"/>
    <lineage>
        <taxon>Eukaryota</taxon>
        <taxon>Metazoa</taxon>
        <taxon>Ecdysozoa</taxon>
        <taxon>Arthropoda</taxon>
        <taxon>Hexapoda</taxon>
        <taxon>Insecta</taxon>
        <taxon>Pterygota</taxon>
        <taxon>Neoptera</taxon>
        <taxon>Endopterygota</taxon>
        <taxon>Coleoptera</taxon>
        <taxon>Polyphaga</taxon>
        <taxon>Cucujiformia</taxon>
        <taxon>Chrysomeloidea</taxon>
        <taxon>Chrysomelidae</taxon>
        <taxon>Bruchinae</taxon>
        <taxon>Bruchini</taxon>
        <taxon>Callosobruchus</taxon>
    </lineage>
</organism>